<name>A0A9Q1JLC2_9CARY</name>
<dbReference type="OrthoDB" id="2506647at2759"/>
<keyword evidence="3" id="KW-1185">Reference proteome</keyword>
<dbReference type="InterPro" id="IPR036610">
    <property type="entry name" value="PEBP-like_sf"/>
</dbReference>
<dbReference type="InterPro" id="IPR001858">
    <property type="entry name" value="Phosphatidylethanolamine-bd_CS"/>
</dbReference>
<dbReference type="EMBL" id="JAKOGI010001080">
    <property type="protein sequence ID" value="KAJ8427879.1"/>
    <property type="molecule type" value="Genomic_DNA"/>
</dbReference>
<proteinExistence type="inferred from homology"/>
<dbReference type="InterPro" id="IPR035810">
    <property type="entry name" value="PEBP_euk"/>
</dbReference>
<evidence type="ECO:0000313" key="2">
    <source>
        <dbReference type="EMBL" id="KAJ8427879.1"/>
    </source>
</evidence>
<evidence type="ECO:0000313" key="3">
    <source>
        <dbReference type="Proteomes" id="UP001153076"/>
    </source>
</evidence>
<dbReference type="AlphaFoldDB" id="A0A9Q1JLC2"/>
<dbReference type="InterPro" id="IPR008914">
    <property type="entry name" value="PEBP"/>
</dbReference>
<comment type="caution">
    <text evidence="2">The sequence shown here is derived from an EMBL/GenBank/DDBJ whole genome shotgun (WGS) entry which is preliminary data.</text>
</comment>
<organism evidence="2 3">
    <name type="scientific">Carnegiea gigantea</name>
    <dbReference type="NCBI Taxonomy" id="171969"/>
    <lineage>
        <taxon>Eukaryota</taxon>
        <taxon>Viridiplantae</taxon>
        <taxon>Streptophyta</taxon>
        <taxon>Embryophyta</taxon>
        <taxon>Tracheophyta</taxon>
        <taxon>Spermatophyta</taxon>
        <taxon>Magnoliopsida</taxon>
        <taxon>eudicotyledons</taxon>
        <taxon>Gunneridae</taxon>
        <taxon>Pentapetalae</taxon>
        <taxon>Caryophyllales</taxon>
        <taxon>Cactineae</taxon>
        <taxon>Cactaceae</taxon>
        <taxon>Cactoideae</taxon>
        <taxon>Echinocereeae</taxon>
        <taxon>Carnegiea</taxon>
    </lineage>
</organism>
<dbReference type="FunFam" id="3.90.280.10:FF:000001">
    <property type="entry name" value="Terminal flower 1"/>
    <property type="match status" value="1"/>
</dbReference>
<gene>
    <name evidence="2" type="ORF">Cgig2_008707</name>
</gene>
<accession>A0A9Q1JLC2</accession>
<dbReference type="PANTHER" id="PTHR11362">
    <property type="entry name" value="PHOSPHATIDYLETHANOLAMINE-BINDING PROTEIN"/>
    <property type="match status" value="1"/>
</dbReference>
<dbReference type="PANTHER" id="PTHR11362:SF145">
    <property type="entry name" value="PROTEIN MOTHER OF FT AND TFL1-LIKE"/>
    <property type="match status" value="1"/>
</dbReference>
<protein>
    <recommendedName>
        <fullName evidence="4">MFT-like protein</fullName>
    </recommendedName>
</protein>
<dbReference type="Proteomes" id="UP001153076">
    <property type="component" value="Unassembled WGS sequence"/>
</dbReference>
<dbReference type="Gene3D" id="3.90.280.10">
    <property type="entry name" value="PEBP-like"/>
    <property type="match status" value="1"/>
</dbReference>
<dbReference type="PROSITE" id="PS01220">
    <property type="entry name" value="PBP"/>
    <property type="match status" value="1"/>
</dbReference>
<evidence type="ECO:0000256" key="1">
    <source>
        <dbReference type="ARBA" id="ARBA00007091"/>
    </source>
</evidence>
<dbReference type="SUPFAM" id="SSF49777">
    <property type="entry name" value="PEBP-like"/>
    <property type="match status" value="1"/>
</dbReference>
<evidence type="ECO:0008006" key="4">
    <source>
        <dbReference type="Google" id="ProtNLM"/>
    </source>
</evidence>
<comment type="similarity">
    <text evidence="1">Belongs to the phosphatidylethanolamine-binding protein family.</text>
</comment>
<dbReference type="CDD" id="cd00866">
    <property type="entry name" value="PEBP_euk"/>
    <property type="match status" value="1"/>
</dbReference>
<sequence>MARSIDPLVVGRVIGDVLDMFVPTVELVVQYGAKQVANGCEIKPSVAAQRPHVHIPGLISLDNLYTLVMVDPDAPSPSEPTMREWLHWIIVDIPQGMDASKGRELVEYMGPRPPTGIHRYVFALFRQIGPMGKQVSPPAARNNFSTRNFAGLNNLGLPVAACYFNSQKETANKKR</sequence>
<reference evidence="2" key="1">
    <citation type="submission" date="2022-04" db="EMBL/GenBank/DDBJ databases">
        <title>Carnegiea gigantea Genome sequencing and assembly v2.</title>
        <authorList>
            <person name="Copetti D."/>
            <person name="Sanderson M.J."/>
            <person name="Burquez A."/>
            <person name="Wojciechowski M.F."/>
        </authorList>
    </citation>
    <scope>NUCLEOTIDE SEQUENCE</scope>
    <source>
        <strain evidence="2">SGP5-SGP5p</strain>
        <tissue evidence="2">Aerial part</tissue>
    </source>
</reference>
<dbReference type="Pfam" id="PF01161">
    <property type="entry name" value="PBP"/>
    <property type="match status" value="1"/>
</dbReference>